<dbReference type="Pfam" id="PF00069">
    <property type="entry name" value="Pkinase"/>
    <property type="match status" value="1"/>
</dbReference>
<evidence type="ECO:0000259" key="1">
    <source>
        <dbReference type="PROSITE" id="PS50011"/>
    </source>
</evidence>
<dbReference type="InterPro" id="IPR011009">
    <property type="entry name" value="Kinase-like_dom_sf"/>
</dbReference>
<dbReference type="OrthoDB" id="10252171at2759"/>
<evidence type="ECO:0000313" key="3">
    <source>
        <dbReference type="RefSeq" id="XP_027334386.1"/>
    </source>
</evidence>
<evidence type="ECO:0000313" key="5">
    <source>
        <dbReference type="RefSeq" id="XP_027334388.1"/>
    </source>
</evidence>
<protein>
    <submittedName>
        <fullName evidence="3 4">Serine/threonine-protein kinase STN8, chloroplastic-like isoform X1</fullName>
    </submittedName>
</protein>
<evidence type="ECO:0000313" key="4">
    <source>
        <dbReference type="RefSeq" id="XP_027334387.1"/>
    </source>
</evidence>
<evidence type="ECO:0000313" key="6">
    <source>
        <dbReference type="RefSeq" id="XP_027334389.1"/>
    </source>
</evidence>
<feature type="domain" description="Protein kinase" evidence="1">
    <location>
        <begin position="149"/>
        <end position="495"/>
    </location>
</feature>
<accession>A0A8B8JUV3</accession>
<dbReference type="InterPro" id="IPR008271">
    <property type="entry name" value="Ser/Thr_kinase_AS"/>
</dbReference>
<dbReference type="RefSeq" id="XP_027334388.1">
    <property type="nucleotide sequence ID" value="XM_027478587.1"/>
</dbReference>
<name>A0A8B8JUV3_ABRPR</name>
<reference evidence="2" key="1">
    <citation type="journal article" date="2019" name="Toxins">
        <title>Detection of Abrin-Like and Prepropulchellin-Like Toxin Genes and Transcripts Using Whole Genome Sequencing and Full-Length Transcript Sequencing of Abrus precatorius.</title>
        <authorList>
            <person name="Hovde B.T."/>
            <person name="Daligault H.E."/>
            <person name="Hanschen E.R."/>
            <person name="Kunde Y.A."/>
            <person name="Johnson M.B."/>
            <person name="Starkenburg S.R."/>
            <person name="Johnson S.L."/>
        </authorList>
    </citation>
    <scope>NUCLEOTIDE SEQUENCE [LARGE SCALE GENOMIC DNA]</scope>
</reference>
<dbReference type="AlphaFoldDB" id="A0A8B8JUV3"/>
<dbReference type="RefSeq" id="XP_027334387.1">
    <property type="nucleotide sequence ID" value="XM_027478586.1"/>
</dbReference>
<keyword evidence="2" id="KW-1185">Reference proteome</keyword>
<dbReference type="RefSeq" id="XP_027334390.1">
    <property type="nucleotide sequence ID" value="XM_027478589.1"/>
</dbReference>
<dbReference type="RefSeq" id="XP_027334389.1">
    <property type="nucleotide sequence ID" value="XM_027478588.1"/>
</dbReference>
<dbReference type="InterPro" id="IPR000719">
    <property type="entry name" value="Prot_kinase_dom"/>
</dbReference>
<evidence type="ECO:0000313" key="2">
    <source>
        <dbReference type="Proteomes" id="UP000694853"/>
    </source>
</evidence>
<dbReference type="GeneID" id="113849036"/>
<dbReference type="Gene3D" id="3.30.200.20">
    <property type="entry name" value="Phosphorylase Kinase, domain 1"/>
    <property type="match status" value="1"/>
</dbReference>
<dbReference type="RefSeq" id="XP_027334386.1">
    <property type="nucleotide sequence ID" value="XM_027478585.1"/>
</dbReference>
<dbReference type="PROSITE" id="PS00108">
    <property type="entry name" value="PROTEIN_KINASE_ST"/>
    <property type="match status" value="1"/>
</dbReference>
<dbReference type="SUPFAM" id="SSF56112">
    <property type="entry name" value="Protein kinase-like (PK-like)"/>
    <property type="match status" value="1"/>
</dbReference>
<dbReference type="PANTHER" id="PTHR46699">
    <property type="entry name" value="SERINE/THREONINE-PROTEIN KINASE STN8, CHLOROPLASTIC-RELATED"/>
    <property type="match status" value="1"/>
</dbReference>
<dbReference type="PANTHER" id="PTHR46699:SF1">
    <property type="entry name" value="SERINE_THREONINE-PROTEIN KINASE STN8, CHLOROPLASTIC"/>
    <property type="match status" value="1"/>
</dbReference>
<dbReference type="GO" id="GO:0005524">
    <property type="term" value="F:ATP binding"/>
    <property type="evidence" value="ECO:0007669"/>
    <property type="project" value="InterPro"/>
</dbReference>
<gene>
    <name evidence="3 4 5 6 7" type="primary">LOC113849036</name>
</gene>
<dbReference type="PROSITE" id="PS50011">
    <property type="entry name" value="PROTEIN_KINASE_DOM"/>
    <property type="match status" value="1"/>
</dbReference>
<proteinExistence type="predicted"/>
<dbReference type="Proteomes" id="UP000694853">
    <property type="component" value="Unplaced"/>
</dbReference>
<dbReference type="KEGG" id="aprc:113849036"/>
<reference evidence="3 4" key="2">
    <citation type="submission" date="2025-04" db="UniProtKB">
        <authorList>
            <consortium name="RefSeq"/>
        </authorList>
    </citation>
    <scope>IDENTIFICATION</scope>
    <source>
        <tissue evidence="3 4">Young leaves</tissue>
    </source>
</reference>
<organism evidence="2 5">
    <name type="scientific">Abrus precatorius</name>
    <name type="common">Indian licorice</name>
    <name type="synonym">Glycine abrus</name>
    <dbReference type="NCBI Taxonomy" id="3816"/>
    <lineage>
        <taxon>Eukaryota</taxon>
        <taxon>Viridiplantae</taxon>
        <taxon>Streptophyta</taxon>
        <taxon>Embryophyta</taxon>
        <taxon>Tracheophyta</taxon>
        <taxon>Spermatophyta</taxon>
        <taxon>Magnoliopsida</taxon>
        <taxon>eudicotyledons</taxon>
        <taxon>Gunneridae</taxon>
        <taxon>Pentapetalae</taxon>
        <taxon>rosids</taxon>
        <taxon>fabids</taxon>
        <taxon>Fabales</taxon>
        <taxon>Fabaceae</taxon>
        <taxon>Papilionoideae</taxon>
        <taxon>50 kb inversion clade</taxon>
        <taxon>NPAAA clade</taxon>
        <taxon>indigoferoid/millettioid clade</taxon>
        <taxon>Abreae</taxon>
        <taxon>Abrus</taxon>
    </lineage>
</organism>
<dbReference type="Gene3D" id="1.10.510.10">
    <property type="entry name" value="Transferase(Phosphotransferase) domain 1"/>
    <property type="match status" value="1"/>
</dbReference>
<dbReference type="SMART" id="SM00220">
    <property type="entry name" value="S_TKc"/>
    <property type="match status" value="1"/>
</dbReference>
<sequence length="514" mass="57186">MNVIMASLLPPTPTATCTLKQSQMGICFSPLKPTTSNNVSFLSNQRFKSNSSQCNAFYDDVAKGLLEGSVSLEQFAGFLQSGKVQFERVTENLSEMQKWGFLMFGGLTWIYLTARPGVLVGAIDAYLLAPLQLGLDSLSGRRNLKRSDFLIGDKLGEGSFGVVYSGVLVPKNVNVNVEERVQKRGRAKASQLDAKSTDKVILKKVKVGIQGAEEFGDYEEWFNYRISRAAPETSAEFLGSFVADKTNTQFTKGGKWLVWKFEGDRTLADYMKDRNFPSNLESVMFGRVLQGVDSLKRNALIIKQIMRQIITSLRKIHDTGIVHRDVKPANLVVTKRGQIKLIDFGAATDLRIGKNYVANVTLFDPDYCPPELYVLPEETPSPPPEPIAAFLSPILWQLNSPDLFDMYSAGIVLLQMAIPTLRSQAALKNFNLEIKTCGYDLKKWRDYTRLRPGDFQILDIESGRGWDLATKLVSERGSIRRGRLSAAAALRHPYFLLGGDQAAAVLSKLSLSRK</sequence>
<evidence type="ECO:0000313" key="7">
    <source>
        <dbReference type="RefSeq" id="XP_027334390.1"/>
    </source>
</evidence>
<dbReference type="GO" id="GO:0004672">
    <property type="term" value="F:protein kinase activity"/>
    <property type="evidence" value="ECO:0007669"/>
    <property type="project" value="InterPro"/>
</dbReference>